<dbReference type="KEGG" id="csur:N24_2811"/>
<accession>A0A160PUL5</accession>
<evidence type="ECO:0000313" key="3">
    <source>
        <dbReference type="Proteomes" id="UP000218244"/>
    </source>
</evidence>
<keyword evidence="3" id="KW-1185">Reference proteome</keyword>
<organism evidence="2 3">
    <name type="scientific">Corynebacterium suranareeae</name>
    <dbReference type="NCBI Taxonomy" id="2506452"/>
    <lineage>
        <taxon>Bacteria</taxon>
        <taxon>Bacillati</taxon>
        <taxon>Actinomycetota</taxon>
        <taxon>Actinomycetes</taxon>
        <taxon>Mycobacteriales</taxon>
        <taxon>Corynebacteriaceae</taxon>
        <taxon>Corynebacterium</taxon>
    </lineage>
</organism>
<dbReference type="Proteomes" id="UP000218244">
    <property type="component" value="Chromosome"/>
</dbReference>
<evidence type="ECO:0000256" key="1">
    <source>
        <dbReference type="SAM" id="Phobius"/>
    </source>
</evidence>
<feature type="transmembrane region" description="Helical" evidence="1">
    <location>
        <begin position="35"/>
        <end position="57"/>
    </location>
</feature>
<keyword evidence="1" id="KW-1133">Transmembrane helix</keyword>
<gene>
    <name evidence="2" type="ORF">N24_2811</name>
</gene>
<dbReference type="AlphaFoldDB" id="A0A160PUL5"/>
<evidence type="ECO:0000313" key="2">
    <source>
        <dbReference type="EMBL" id="BAU97073.1"/>
    </source>
</evidence>
<protein>
    <submittedName>
        <fullName evidence="2">Uncharacterized protein</fullName>
    </submittedName>
</protein>
<name>A0A160PUL5_9CORY</name>
<reference evidence="2 3" key="1">
    <citation type="submission" date="2016-02" db="EMBL/GenBank/DDBJ databases">
        <title>Corynebacterium glutamicum N24 whole genome sequencing project.</title>
        <authorList>
            <person name="Matsutani M."/>
            <person name="Nangtapong N."/>
            <person name="Yakushi T."/>
            <person name="Matsushita K."/>
        </authorList>
    </citation>
    <scope>NUCLEOTIDE SEQUENCE [LARGE SCALE GENOMIC DNA]</scope>
    <source>
        <strain evidence="2 3">N24</strain>
    </source>
</reference>
<keyword evidence="1" id="KW-0472">Membrane</keyword>
<sequence>MSFQHADGVRLDAVRAEEDYEAQRQVRRRARNRSAIAWIGSGFLAVVIIVLVMVFIWSRI</sequence>
<dbReference type="RefSeq" id="WP_096458538.1">
    <property type="nucleotide sequence ID" value="NZ_AP017369.1"/>
</dbReference>
<keyword evidence="1" id="KW-0812">Transmembrane</keyword>
<proteinExistence type="predicted"/>
<dbReference type="EMBL" id="AP017369">
    <property type="protein sequence ID" value="BAU97073.1"/>
    <property type="molecule type" value="Genomic_DNA"/>
</dbReference>